<gene>
    <name evidence="9" type="ORF">EII34_05630</name>
</gene>
<feature type="domain" description="ABC transmembrane type-1" evidence="8">
    <location>
        <begin position="70"/>
        <end position="288"/>
    </location>
</feature>
<accession>A0A3P1T889</accession>
<feature type="transmembrane region" description="Helical" evidence="7">
    <location>
        <begin position="267"/>
        <end position="289"/>
    </location>
</feature>
<comment type="similarity">
    <text evidence="7">Belongs to the binding-protein-dependent transport system permease family.</text>
</comment>
<comment type="subcellular location">
    <subcellularLocation>
        <location evidence="1 7">Cell membrane</location>
        <topology evidence="1 7">Multi-pass membrane protein</topology>
    </subcellularLocation>
</comment>
<evidence type="ECO:0000313" key="9">
    <source>
        <dbReference type="EMBL" id="RRD05691.1"/>
    </source>
</evidence>
<dbReference type="PROSITE" id="PS50928">
    <property type="entry name" value="ABC_TM1"/>
    <property type="match status" value="1"/>
</dbReference>
<dbReference type="PANTHER" id="PTHR43227:SF8">
    <property type="entry name" value="DIACETYLCHITOBIOSE UPTAKE SYSTEM PERMEASE PROTEIN DASB"/>
    <property type="match status" value="1"/>
</dbReference>
<keyword evidence="6 7" id="KW-0472">Membrane</keyword>
<dbReference type="RefSeq" id="WP_124843796.1">
    <property type="nucleotide sequence ID" value="NZ_RQZG01000005.1"/>
</dbReference>
<evidence type="ECO:0000256" key="4">
    <source>
        <dbReference type="ARBA" id="ARBA00022692"/>
    </source>
</evidence>
<dbReference type="InterPro" id="IPR000515">
    <property type="entry name" value="MetI-like"/>
</dbReference>
<evidence type="ECO:0000259" key="8">
    <source>
        <dbReference type="PROSITE" id="PS50928"/>
    </source>
</evidence>
<keyword evidence="5 7" id="KW-1133">Transmembrane helix</keyword>
<reference evidence="9 10" key="1">
    <citation type="submission" date="2018-11" db="EMBL/GenBank/DDBJ databases">
        <title>Genomes From Bacteria Associated with the Canine Oral Cavity: a Test Case for Automated Genome-Based Taxonomic Assignment.</title>
        <authorList>
            <person name="Coil D.A."/>
            <person name="Jospin G."/>
            <person name="Darling A.E."/>
            <person name="Wallis C."/>
            <person name="Davis I.J."/>
            <person name="Harris S."/>
            <person name="Eisen J.A."/>
            <person name="Holcombe L.J."/>
            <person name="O'Flynn C."/>
        </authorList>
    </citation>
    <scope>NUCLEOTIDE SEQUENCE [LARGE SCALE GENOMIC DNA]</scope>
    <source>
        <strain evidence="9 10">OH887_COT-365</strain>
    </source>
</reference>
<proteinExistence type="inferred from homology"/>
<dbReference type="AlphaFoldDB" id="A0A3P1T889"/>
<dbReference type="CDD" id="cd06261">
    <property type="entry name" value="TM_PBP2"/>
    <property type="match status" value="1"/>
</dbReference>
<name>A0A3P1T889_9ACTN</name>
<evidence type="ECO:0000256" key="5">
    <source>
        <dbReference type="ARBA" id="ARBA00022989"/>
    </source>
</evidence>
<dbReference type="Proteomes" id="UP000280819">
    <property type="component" value="Unassembled WGS sequence"/>
</dbReference>
<dbReference type="PANTHER" id="PTHR43227">
    <property type="entry name" value="BLL4140 PROTEIN"/>
    <property type="match status" value="1"/>
</dbReference>
<feature type="transmembrane region" description="Helical" evidence="7">
    <location>
        <begin position="210"/>
        <end position="229"/>
    </location>
</feature>
<feature type="transmembrane region" description="Helical" evidence="7">
    <location>
        <begin position="161"/>
        <end position="185"/>
    </location>
</feature>
<evidence type="ECO:0000256" key="2">
    <source>
        <dbReference type="ARBA" id="ARBA00022448"/>
    </source>
</evidence>
<evidence type="ECO:0000256" key="1">
    <source>
        <dbReference type="ARBA" id="ARBA00004651"/>
    </source>
</evidence>
<keyword evidence="3" id="KW-1003">Cell membrane</keyword>
<dbReference type="GO" id="GO:0055085">
    <property type="term" value="P:transmembrane transport"/>
    <property type="evidence" value="ECO:0007669"/>
    <property type="project" value="InterPro"/>
</dbReference>
<comment type="caution">
    <text evidence="9">The sequence shown here is derived from an EMBL/GenBank/DDBJ whole genome shotgun (WGS) entry which is preliminary data.</text>
</comment>
<feature type="transmembrane region" description="Helical" evidence="7">
    <location>
        <begin position="73"/>
        <end position="94"/>
    </location>
</feature>
<dbReference type="Pfam" id="PF00528">
    <property type="entry name" value="BPD_transp_1"/>
    <property type="match status" value="1"/>
</dbReference>
<feature type="transmembrane region" description="Helical" evidence="7">
    <location>
        <begin position="106"/>
        <end position="128"/>
    </location>
</feature>
<organism evidence="9 10">
    <name type="scientific">Arachnia propionica</name>
    <dbReference type="NCBI Taxonomy" id="1750"/>
    <lineage>
        <taxon>Bacteria</taxon>
        <taxon>Bacillati</taxon>
        <taxon>Actinomycetota</taxon>
        <taxon>Actinomycetes</taxon>
        <taxon>Propionibacteriales</taxon>
        <taxon>Propionibacteriaceae</taxon>
        <taxon>Arachnia</taxon>
    </lineage>
</organism>
<keyword evidence="2 7" id="KW-0813">Transport</keyword>
<dbReference type="SUPFAM" id="SSF161098">
    <property type="entry name" value="MetI-like"/>
    <property type="match status" value="1"/>
</dbReference>
<dbReference type="Gene3D" id="1.10.3720.10">
    <property type="entry name" value="MetI-like"/>
    <property type="match status" value="1"/>
</dbReference>
<evidence type="ECO:0000313" key="10">
    <source>
        <dbReference type="Proteomes" id="UP000280819"/>
    </source>
</evidence>
<protein>
    <submittedName>
        <fullName evidence="9">Sugar ABC transporter permease</fullName>
    </submittedName>
</protein>
<evidence type="ECO:0000256" key="6">
    <source>
        <dbReference type="ARBA" id="ARBA00023136"/>
    </source>
</evidence>
<sequence>MRRSKHVTPYLLLAPAVVFVLLFSGYPLVNQFILSFHDFGLAQQFGAPAQWIGIGNYLTVLGDPYFWTVLGRSLAFCAWTAGWTMLLALGLALLMREASPWARTLLNTAFVVVWAMPMLAALTVWQWLVDPNLGVLNFLLASLGLEQFTGFSWLAHSPWTFHLVASVVIIWASMPLAAISIHAALTQVDDALLEAAQIDGASYWKRLRHVIHPIISPVVALIGILQIIWDLRVFTQIHVLQQSGGITTETNLLGTYVYQVGISQSKYGIASAIATVILLITVAITAKYIHMLYTKGDD</sequence>
<dbReference type="InterPro" id="IPR050809">
    <property type="entry name" value="UgpAE/MalFG_permease"/>
</dbReference>
<keyword evidence="4 7" id="KW-0812">Transmembrane</keyword>
<evidence type="ECO:0000256" key="7">
    <source>
        <dbReference type="RuleBase" id="RU363032"/>
    </source>
</evidence>
<feature type="transmembrane region" description="Helical" evidence="7">
    <location>
        <begin position="7"/>
        <end position="29"/>
    </location>
</feature>
<dbReference type="GO" id="GO:0005886">
    <property type="term" value="C:plasma membrane"/>
    <property type="evidence" value="ECO:0007669"/>
    <property type="project" value="UniProtKB-SubCell"/>
</dbReference>
<evidence type="ECO:0000256" key="3">
    <source>
        <dbReference type="ARBA" id="ARBA00022475"/>
    </source>
</evidence>
<dbReference type="OrthoDB" id="9804439at2"/>
<dbReference type="InterPro" id="IPR035906">
    <property type="entry name" value="MetI-like_sf"/>
</dbReference>
<dbReference type="EMBL" id="RQZG01000005">
    <property type="protein sequence ID" value="RRD05691.1"/>
    <property type="molecule type" value="Genomic_DNA"/>
</dbReference>